<keyword evidence="3" id="KW-0378">Hydrolase</keyword>
<feature type="non-terminal residue" evidence="8">
    <location>
        <position position="1"/>
    </location>
</feature>
<dbReference type="GO" id="GO:0000338">
    <property type="term" value="P:protein deneddylation"/>
    <property type="evidence" value="ECO:0007669"/>
    <property type="project" value="TreeGrafter"/>
</dbReference>
<dbReference type="Gene3D" id="3.40.395.10">
    <property type="entry name" value="Adenoviral Proteinase, Chain A"/>
    <property type="match status" value="1"/>
</dbReference>
<evidence type="ECO:0000256" key="1">
    <source>
        <dbReference type="ARBA" id="ARBA00005234"/>
    </source>
</evidence>
<proteinExistence type="inferred from homology"/>
<feature type="non-terminal residue" evidence="8">
    <location>
        <position position="382"/>
    </location>
</feature>
<dbReference type="PANTHER" id="PTHR46468">
    <property type="entry name" value="SENTRIN-SPECIFIC PROTEASE 8"/>
    <property type="match status" value="1"/>
</dbReference>
<comment type="similarity">
    <text evidence="1">Belongs to the peptidase C48 family.</text>
</comment>
<sequence>IYCVVDLTSNLLYCNCYCFWLRKMNYGKKSNKDSPNMKTRLYNKTEAVTQNRTPVNKSMQSAKNADKPDIKSSMVSTPTQTEGKIPFVASILNTELLSDDVIQIYFDLINNKIPKEHSVGVVNPVIIQAAKCLTNDVDSILSPLELEKLEYIFLPVNDSNSIKLEPSGSHWSLLVYVRAQQSFYHFDSMGTHNIEAANKVVDKLSRYIDSSQGNIPMVAQATPQQSDLVDCGVYMVMIVEILISRILSRNTIYTDKELFLALPIFNELDLWTKWAQLASIMFNSDRAYFRLTNIISRLIKVGNTDYAAQRTNNNLTYEKMQNKIKDLEDNIQFYVEKLTEQELHLQALQDCINKQCSENEKLRTFTLSKTANKVEREHIMHG</sequence>
<evidence type="ECO:0000313" key="8">
    <source>
        <dbReference type="EMBL" id="JAT28910.1"/>
    </source>
</evidence>
<dbReference type="GO" id="GO:0006508">
    <property type="term" value="P:proteolysis"/>
    <property type="evidence" value="ECO:0007669"/>
    <property type="project" value="UniProtKB-KW"/>
</dbReference>
<dbReference type="InterPro" id="IPR003653">
    <property type="entry name" value="Peptidase_C48_C"/>
</dbReference>
<organism evidence="8">
    <name type="scientific">Graphocephala atropunctata</name>
    <dbReference type="NCBI Taxonomy" id="36148"/>
    <lineage>
        <taxon>Eukaryota</taxon>
        <taxon>Metazoa</taxon>
        <taxon>Ecdysozoa</taxon>
        <taxon>Arthropoda</taxon>
        <taxon>Hexapoda</taxon>
        <taxon>Insecta</taxon>
        <taxon>Pterygota</taxon>
        <taxon>Neoptera</taxon>
        <taxon>Paraneoptera</taxon>
        <taxon>Hemiptera</taxon>
        <taxon>Auchenorrhyncha</taxon>
        <taxon>Membracoidea</taxon>
        <taxon>Cicadellidae</taxon>
        <taxon>Cicadellinae</taxon>
        <taxon>Cicadellini</taxon>
        <taxon>Graphocephala</taxon>
    </lineage>
</organism>
<evidence type="ECO:0000256" key="2">
    <source>
        <dbReference type="ARBA" id="ARBA00022670"/>
    </source>
</evidence>
<dbReference type="EMBL" id="GEBQ01011067">
    <property type="protein sequence ID" value="JAT28910.1"/>
    <property type="molecule type" value="Transcribed_RNA"/>
</dbReference>
<feature type="domain" description="Ubiquitin-like protease family profile" evidence="7">
    <location>
        <begin position="55"/>
        <end position="242"/>
    </location>
</feature>
<dbReference type="GO" id="GO:0008234">
    <property type="term" value="F:cysteine-type peptidase activity"/>
    <property type="evidence" value="ECO:0007669"/>
    <property type="project" value="UniProtKB-KW"/>
</dbReference>
<keyword evidence="4" id="KW-0788">Thiol protease</keyword>
<evidence type="ECO:0000259" key="7">
    <source>
        <dbReference type="PROSITE" id="PS50600"/>
    </source>
</evidence>
<evidence type="ECO:0000256" key="3">
    <source>
        <dbReference type="ARBA" id="ARBA00022801"/>
    </source>
</evidence>
<dbReference type="GO" id="GO:0019784">
    <property type="term" value="F:deNEDDylase activity"/>
    <property type="evidence" value="ECO:0007669"/>
    <property type="project" value="InterPro"/>
</dbReference>
<feature type="region of interest" description="Disordered" evidence="6">
    <location>
        <begin position="52"/>
        <end position="78"/>
    </location>
</feature>
<gene>
    <name evidence="8" type="ORF">g.13858</name>
</gene>
<dbReference type="InterPro" id="IPR038765">
    <property type="entry name" value="Papain-like_cys_pep_sf"/>
</dbReference>
<reference evidence="8" key="1">
    <citation type="submission" date="2015-11" db="EMBL/GenBank/DDBJ databases">
        <title>De novo transcriptome assembly of four potential Pierce s Disease insect vectors from Arizona vineyards.</title>
        <authorList>
            <person name="Tassone E.E."/>
        </authorList>
    </citation>
    <scope>NUCLEOTIDE SEQUENCE</scope>
</reference>
<dbReference type="AlphaFoldDB" id="A0A1B6LZ60"/>
<feature type="compositionally biased region" description="Polar residues" evidence="6">
    <location>
        <begin position="52"/>
        <end position="63"/>
    </location>
</feature>
<accession>A0A1B6LZ60</accession>
<dbReference type="Pfam" id="PF02902">
    <property type="entry name" value="Peptidase_C48"/>
    <property type="match status" value="1"/>
</dbReference>
<dbReference type="SUPFAM" id="SSF54001">
    <property type="entry name" value="Cysteine proteinases"/>
    <property type="match status" value="1"/>
</dbReference>
<dbReference type="PANTHER" id="PTHR46468:SF1">
    <property type="entry name" value="SENTRIN-SPECIFIC PROTEASE 8"/>
    <property type="match status" value="1"/>
</dbReference>
<feature type="coiled-coil region" evidence="5">
    <location>
        <begin position="310"/>
        <end position="344"/>
    </location>
</feature>
<protein>
    <recommendedName>
        <fullName evidence="7">Ubiquitin-like protease family profile domain-containing protein</fullName>
    </recommendedName>
</protein>
<keyword evidence="5" id="KW-0175">Coiled coil</keyword>
<evidence type="ECO:0000256" key="6">
    <source>
        <dbReference type="SAM" id="MobiDB-lite"/>
    </source>
</evidence>
<evidence type="ECO:0000256" key="5">
    <source>
        <dbReference type="SAM" id="Coils"/>
    </source>
</evidence>
<dbReference type="InterPro" id="IPR044613">
    <property type="entry name" value="Nep1/2-like"/>
</dbReference>
<dbReference type="PROSITE" id="PS50600">
    <property type="entry name" value="ULP_PROTEASE"/>
    <property type="match status" value="1"/>
</dbReference>
<evidence type="ECO:0000256" key="4">
    <source>
        <dbReference type="ARBA" id="ARBA00022807"/>
    </source>
</evidence>
<name>A0A1B6LZ60_9HEMI</name>
<keyword evidence="2" id="KW-0645">Protease</keyword>